<gene>
    <name evidence="7" type="ORF">B4U80_14334</name>
</gene>
<proteinExistence type="predicted"/>
<evidence type="ECO:0000256" key="3">
    <source>
        <dbReference type="ARBA" id="ARBA00022454"/>
    </source>
</evidence>
<dbReference type="Pfam" id="PF02301">
    <property type="entry name" value="HORMA"/>
    <property type="match status" value="1"/>
</dbReference>
<dbReference type="VEuPathDB" id="VectorBase:LDEU012023"/>
<protein>
    <recommendedName>
        <fullName evidence="6">HORMA domain-containing protein</fullName>
    </recommendedName>
</protein>
<evidence type="ECO:0000259" key="6">
    <source>
        <dbReference type="PROSITE" id="PS50815"/>
    </source>
</evidence>
<evidence type="ECO:0000256" key="1">
    <source>
        <dbReference type="ARBA" id="ARBA00004123"/>
    </source>
</evidence>
<keyword evidence="8" id="KW-1185">Reference proteome</keyword>
<dbReference type="SUPFAM" id="SSF56019">
    <property type="entry name" value="The spindle assembly checkpoint protein mad2"/>
    <property type="match status" value="1"/>
</dbReference>
<dbReference type="Proteomes" id="UP000288716">
    <property type="component" value="Unassembled WGS sequence"/>
</dbReference>
<dbReference type="PANTHER" id="PTHR48225">
    <property type="entry name" value="HORMA DOMAIN-CONTAINING PROTEIN 1"/>
    <property type="match status" value="1"/>
</dbReference>
<feature type="non-terminal residue" evidence="7">
    <location>
        <position position="152"/>
    </location>
</feature>
<accession>A0A443RXC6</accession>
<dbReference type="InterPro" id="IPR036570">
    <property type="entry name" value="HORMA_dom_sf"/>
</dbReference>
<dbReference type="InterPro" id="IPR051294">
    <property type="entry name" value="HORMA_MeioticProgression"/>
</dbReference>
<keyword evidence="5" id="KW-0469">Meiosis</keyword>
<dbReference type="Gene3D" id="3.30.900.10">
    <property type="entry name" value="HORMA domain"/>
    <property type="match status" value="1"/>
</dbReference>
<keyword evidence="4" id="KW-0539">Nucleus</keyword>
<feature type="domain" description="HORMA" evidence="6">
    <location>
        <begin position="37"/>
        <end position="152"/>
    </location>
</feature>
<comment type="subcellular location">
    <subcellularLocation>
        <location evidence="2">Chromosome</location>
    </subcellularLocation>
    <subcellularLocation>
        <location evidence="1">Nucleus</location>
    </subcellularLocation>
</comment>
<dbReference type="EMBL" id="NCKV01020780">
    <property type="protein sequence ID" value="RWS20016.1"/>
    <property type="molecule type" value="Genomic_DNA"/>
</dbReference>
<dbReference type="GO" id="GO:0005634">
    <property type="term" value="C:nucleus"/>
    <property type="evidence" value="ECO:0007669"/>
    <property type="project" value="UniProtKB-SubCell"/>
</dbReference>
<comment type="caution">
    <text evidence="7">The sequence shown here is derived from an EMBL/GenBank/DDBJ whole genome shotgun (WGS) entry which is preliminary data.</text>
</comment>
<evidence type="ECO:0000256" key="4">
    <source>
        <dbReference type="ARBA" id="ARBA00023242"/>
    </source>
</evidence>
<dbReference type="PANTHER" id="PTHR48225:SF7">
    <property type="entry name" value="MEIOSIS-SPECIFIC PROTEIN HOP1"/>
    <property type="match status" value="1"/>
</dbReference>
<dbReference type="GO" id="GO:0051321">
    <property type="term" value="P:meiotic cell cycle"/>
    <property type="evidence" value="ECO:0007669"/>
    <property type="project" value="UniProtKB-KW"/>
</dbReference>
<evidence type="ECO:0000313" key="8">
    <source>
        <dbReference type="Proteomes" id="UP000288716"/>
    </source>
</evidence>
<dbReference type="InterPro" id="IPR003511">
    <property type="entry name" value="HORMA_dom"/>
</dbReference>
<keyword evidence="3" id="KW-0158">Chromosome</keyword>
<dbReference type="PROSITE" id="PS50815">
    <property type="entry name" value="HORMA"/>
    <property type="match status" value="1"/>
</dbReference>
<evidence type="ECO:0000313" key="7">
    <source>
        <dbReference type="EMBL" id="RWS20016.1"/>
    </source>
</evidence>
<organism evidence="7 8">
    <name type="scientific">Leptotrombidium deliense</name>
    <dbReference type="NCBI Taxonomy" id="299467"/>
    <lineage>
        <taxon>Eukaryota</taxon>
        <taxon>Metazoa</taxon>
        <taxon>Ecdysozoa</taxon>
        <taxon>Arthropoda</taxon>
        <taxon>Chelicerata</taxon>
        <taxon>Arachnida</taxon>
        <taxon>Acari</taxon>
        <taxon>Acariformes</taxon>
        <taxon>Trombidiformes</taxon>
        <taxon>Prostigmata</taxon>
        <taxon>Anystina</taxon>
        <taxon>Parasitengona</taxon>
        <taxon>Trombiculoidea</taxon>
        <taxon>Trombiculidae</taxon>
        <taxon>Leptotrombidium</taxon>
    </lineage>
</organism>
<sequence>MSEEYLNSQLLRLFPTFNFRSTAFEFFLPTRALKNTVESAFFLKKLVTVAVCNLLKLRGVFPDQCFVTYHNVDFDVHVLDANRVIGNGNKRQAKYVVRRLNGLFDAIDRKYAKELRLRLMSRGIGESEDRIETFTFHFEYGTRPLIKMTING</sequence>
<evidence type="ECO:0000256" key="5">
    <source>
        <dbReference type="ARBA" id="ARBA00023254"/>
    </source>
</evidence>
<dbReference type="OrthoDB" id="1928087at2759"/>
<dbReference type="GO" id="GO:0005694">
    <property type="term" value="C:chromosome"/>
    <property type="evidence" value="ECO:0007669"/>
    <property type="project" value="UniProtKB-SubCell"/>
</dbReference>
<dbReference type="AlphaFoldDB" id="A0A443RXC6"/>
<evidence type="ECO:0000256" key="2">
    <source>
        <dbReference type="ARBA" id="ARBA00004286"/>
    </source>
</evidence>
<reference evidence="7 8" key="1">
    <citation type="journal article" date="2018" name="Gigascience">
        <title>Genomes of trombidid mites reveal novel predicted allergens and laterally-transferred genes associated with secondary metabolism.</title>
        <authorList>
            <person name="Dong X."/>
            <person name="Chaisiri K."/>
            <person name="Xia D."/>
            <person name="Armstrong S.D."/>
            <person name="Fang Y."/>
            <person name="Donnelly M.J."/>
            <person name="Kadowaki T."/>
            <person name="McGarry J.W."/>
            <person name="Darby A.C."/>
            <person name="Makepeace B.L."/>
        </authorList>
    </citation>
    <scope>NUCLEOTIDE SEQUENCE [LARGE SCALE GENOMIC DNA]</scope>
    <source>
        <strain evidence="7">UoL-UT</strain>
    </source>
</reference>
<name>A0A443RXC6_9ACAR</name>